<comment type="caution">
    <text evidence="2">The sequence shown here is derived from an EMBL/GenBank/DDBJ whole genome shotgun (WGS) entry which is preliminary data.</text>
</comment>
<dbReference type="OrthoDB" id="9152304at2"/>
<reference evidence="2 3" key="1">
    <citation type="submission" date="2018-06" db="EMBL/GenBank/DDBJ databases">
        <title>Genomic Encyclopedia of Archaeal and Bacterial Type Strains, Phase II (KMG-II): from individual species to whole genera.</title>
        <authorList>
            <person name="Goeker M."/>
        </authorList>
    </citation>
    <scope>NUCLEOTIDE SEQUENCE [LARGE SCALE GENOMIC DNA]</scope>
    <source>
        <strain evidence="2 3">DSM 23857</strain>
    </source>
</reference>
<keyword evidence="3" id="KW-1185">Reference proteome</keyword>
<accession>A0A327Q7Z0</accession>
<dbReference type="InterPro" id="IPR018490">
    <property type="entry name" value="cNMP-bd_dom_sf"/>
</dbReference>
<proteinExistence type="predicted"/>
<dbReference type="PROSITE" id="PS50042">
    <property type="entry name" value="CNMP_BINDING_3"/>
    <property type="match status" value="1"/>
</dbReference>
<protein>
    <submittedName>
        <fullName evidence="2">CRP-like cAMP-binding protein</fullName>
    </submittedName>
</protein>
<dbReference type="SUPFAM" id="SSF51206">
    <property type="entry name" value="cAMP-binding domain-like"/>
    <property type="match status" value="1"/>
</dbReference>
<dbReference type="InterPro" id="IPR000595">
    <property type="entry name" value="cNMP-bd_dom"/>
</dbReference>
<dbReference type="Pfam" id="PF00027">
    <property type="entry name" value="cNMP_binding"/>
    <property type="match status" value="1"/>
</dbReference>
<evidence type="ECO:0000313" key="2">
    <source>
        <dbReference type="EMBL" id="RAJ00421.1"/>
    </source>
</evidence>
<sequence>MYEQLVAFIQQKISVSQAALDTILSYFKPMTIAKNEMLHINGQTGRRLYFVGKGCLRIYFINEVGQEATRHFSFENQFATAMMHFMTGIDAGEYIQAAERTTLLYISHEDFYHLLATIPQWEKFYRHYLEFANVINTRRLMSFLTQDATEKYKQLLADNPTVVQRLPNKLVASYLHISQETLSRLKSKL</sequence>
<dbReference type="Gene3D" id="2.60.120.10">
    <property type="entry name" value="Jelly Rolls"/>
    <property type="match status" value="1"/>
</dbReference>
<gene>
    <name evidence="2" type="ORF">LX64_04127</name>
</gene>
<dbReference type="Proteomes" id="UP000249547">
    <property type="component" value="Unassembled WGS sequence"/>
</dbReference>
<dbReference type="AlphaFoldDB" id="A0A327Q7Z0"/>
<dbReference type="EMBL" id="QLLL01000008">
    <property type="protein sequence ID" value="RAJ00421.1"/>
    <property type="molecule type" value="Genomic_DNA"/>
</dbReference>
<evidence type="ECO:0000259" key="1">
    <source>
        <dbReference type="PROSITE" id="PS50042"/>
    </source>
</evidence>
<name>A0A327Q7Z0_9BACT</name>
<organism evidence="2 3">
    <name type="scientific">Chitinophaga skermanii</name>
    <dbReference type="NCBI Taxonomy" id="331697"/>
    <lineage>
        <taxon>Bacteria</taxon>
        <taxon>Pseudomonadati</taxon>
        <taxon>Bacteroidota</taxon>
        <taxon>Chitinophagia</taxon>
        <taxon>Chitinophagales</taxon>
        <taxon>Chitinophagaceae</taxon>
        <taxon>Chitinophaga</taxon>
    </lineage>
</organism>
<dbReference type="CDD" id="cd00038">
    <property type="entry name" value="CAP_ED"/>
    <property type="match status" value="1"/>
</dbReference>
<evidence type="ECO:0000313" key="3">
    <source>
        <dbReference type="Proteomes" id="UP000249547"/>
    </source>
</evidence>
<feature type="domain" description="Cyclic nucleotide-binding" evidence="1">
    <location>
        <begin position="14"/>
        <end position="115"/>
    </location>
</feature>
<dbReference type="InterPro" id="IPR014710">
    <property type="entry name" value="RmlC-like_jellyroll"/>
</dbReference>